<comment type="caution">
    <text evidence="1">The sequence shown here is derived from an EMBL/GenBank/DDBJ whole genome shotgun (WGS) entry which is preliminary data.</text>
</comment>
<dbReference type="VEuPathDB" id="TrichDB:TRFO_06775"/>
<protein>
    <recommendedName>
        <fullName evidence="3">Nucleotide-diphospho-sugar transferase domain-containing protein</fullName>
    </recommendedName>
</protein>
<dbReference type="SUPFAM" id="SSF53448">
    <property type="entry name" value="Nucleotide-diphospho-sugar transferases"/>
    <property type="match status" value="1"/>
</dbReference>
<gene>
    <name evidence="1" type="ORF">TRFO_06775</name>
</gene>
<keyword evidence="2" id="KW-1185">Reference proteome</keyword>
<evidence type="ECO:0000313" key="1">
    <source>
        <dbReference type="EMBL" id="OHT03127.1"/>
    </source>
</evidence>
<name>A0A1J4JVE1_9EUKA</name>
<dbReference type="EMBL" id="MLAK01000838">
    <property type="protein sequence ID" value="OHT03127.1"/>
    <property type="molecule type" value="Genomic_DNA"/>
</dbReference>
<dbReference type="Proteomes" id="UP000179807">
    <property type="component" value="Unassembled WGS sequence"/>
</dbReference>
<accession>A0A1J4JVE1</accession>
<evidence type="ECO:0008006" key="3">
    <source>
        <dbReference type="Google" id="ProtNLM"/>
    </source>
</evidence>
<organism evidence="1 2">
    <name type="scientific">Tritrichomonas foetus</name>
    <dbReference type="NCBI Taxonomy" id="1144522"/>
    <lineage>
        <taxon>Eukaryota</taxon>
        <taxon>Metamonada</taxon>
        <taxon>Parabasalia</taxon>
        <taxon>Tritrichomonadida</taxon>
        <taxon>Tritrichomonadidae</taxon>
        <taxon>Tritrichomonas</taxon>
    </lineage>
</organism>
<proteinExistence type="predicted"/>
<dbReference type="RefSeq" id="XP_068356263.1">
    <property type="nucleotide sequence ID" value="XM_068493297.1"/>
</dbReference>
<sequence>MKKIKLNTILHLPNRHNRPRKQAFRTWLLIISLSLCLSLLVFSGLLANKYFIISGHLKNKTACQLCNFAPVSIPNSSSRDAIFTMLTDFGAGSERLVRSLRTTGSNAKVVIFTPNNVKLPKWVFSCNVMQVKSGPLTERAKMSPYKMRWEWYYEFLKKEVDNFDRILHVDAFDVFFFGDPFPFAKDRNGLYFQMEDKTLRECPYNKQWVLACHYDVNRYKLLGNIIACSGSLLGGAKPFLRFIEMMVTHNEWPLCWGKGFDQGDFNYILYTELQKTNISRYFMGCNSGFMTYNYCVNKNRMLDDKNRPITKNGTIITFAHQYNRYKVVKNHIISLCNV</sequence>
<dbReference type="InterPro" id="IPR029044">
    <property type="entry name" value="Nucleotide-diphossugar_trans"/>
</dbReference>
<reference evidence="1" key="1">
    <citation type="submission" date="2016-10" db="EMBL/GenBank/DDBJ databases">
        <authorList>
            <person name="Benchimol M."/>
            <person name="Almeida L.G."/>
            <person name="Vasconcelos A.T."/>
            <person name="Perreira-Neves A."/>
            <person name="Rosa I.A."/>
            <person name="Tasca T."/>
            <person name="Bogo M.R."/>
            <person name="de Souza W."/>
        </authorList>
    </citation>
    <scope>NUCLEOTIDE SEQUENCE [LARGE SCALE GENOMIC DNA]</scope>
    <source>
        <strain evidence="1">K</strain>
    </source>
</reference>
<dbReference type="OrthoDB" id="413746at2759"/>
<dbReference type="GeneID" id="94828001"/>
<dbReference type="AlphaFoldDB" id="A0A1J4JVE1"/>
<evidence type="ECO:0000313" key="2">
    <source>
        <dbReference type="Proteomes" id="UP000179807"/>
    </source>
</evidence>